<organism evidence="1 2">
    <name type="scientific">Melia azedarach</name>
    <name type="common">Chinaberry tree</name>
    <dbReference type="NCBI Taxonomy" id="155640"/>
    <lineage>
        <taxon>Eukaryota</taxon>
        <taxon>Viridiplantae</taxon>
        <taxon>Streptophyta</taxon>
        <taxon>Embryophyta</taxon>
        <taxon>Tracheophyta</taxon>
        <taxon>Spermatophyta</taxon>
        <taxon>Magnoliopsida</taxon>
        <taxon>eudicotyledons</taxon>
        <taxon>Gunneridae</taxon>
        <taxon>Pentapetalae</taxon>
        <taxon>rosids</taxon>
        <taxon>malvids</taxon>
        <taxon>Sapindales</taxon>
        <taxon>Meliaceae</taxon>
        <taxon>Melia</taxon>
    </lineage>
</organism>
<keyword evidence="2" id="KW-1185">Reference proteome</keyword>
<proteinExistence type="predicted"/>
<evidence type="ECO:0000313" key="2">
    <source>
        <dbReference type="Proteomes" id="UP001164539"/>
    </source>
</evidence>
<sequence>MALRAPPITGQSLVSVKALSFSANRPCTSRVRKSSFLGSGGGALRLTYNDRIRCNSLGGGSLGSQMNLFARVGRIVKSYMNSVLSYFEDPEKILEQAVQDMNNDLVKLRQATASVMASQKQIEIKYKDAHQASEAWYKRAQFHLSKGEEGLARAALQQKKHFLHNKSVLKAQLDQQIGIVDTLISKTQLLERKIQEANLKKDALQARSTAAKATIKVQEMMGTVGNGSGLSAFERMEEKVLSMEFQAEAHNNLTTDDIDEKFNMLEGYSVEDELAELKRKQLIQSTKGELPPGRAAVPLNTMLQL</sequence>
<protein>
    <submittedName>
        <fullName evidence="1">Membrane-associated 30 kDa protein, chloroplastic</fullName>
    </submittedName>
</protein>
<comment type="caution">
    <text evidence="1">The sequence shown here is derived from an EMBL/GenBank/DDBJ whole genome shotgun (WGS) entry which is preliminary data.</text>
</comment>
<evidence type="ECO:0000313" key="1">
    <source>
        <dbReference type="EMBL" id="KAJ4721589.1"/>
    </source>
</evidence>
<accession>A0ACC1YF28</accession>
<reference evidence="1 2" key="1">
    <citation type="journal article" date="2023" name="Science">
        <title>Complex scaffold remodeling in plant triterpene biosynthesis.</title>
        <authorList>
            <person name="De La Pena R."/>
            <person name="Hodgson H."/>
            <person name="Liu J.C."/>
            <person name="Stephenson M.J."/>
            <person name="Martin A.C."/>
            <person name="Owen C."/>
            <person name="Harkess A."/>
            <person name="Leebens-Mack J."/>
            <person name="Jimenez L.E."/>
            <person name="Osbourn A."/>
            <person name="Sattely E.S."/>
        </authorList>
    </citation>
    <scope>NUCLEOTIDE SEQUENCE [LARGE SCALE GENOMIC DNA]</scope>
    <source>
        <strain evidence="2">cv. JPN11</strain>
        <tissue evidence="1">Leaf</tissue>
    </source>
</reference>
<dbReference type="Proteomes" id="UP001164539">
    <property type="component" value="Chromosome 4"/>
</dbReference>
<dbReference type="EMBL" id="CM051397">
    <property type="protein sequence ID" value="KAJ4721589.1"/>
    <property type="molecule type" value="Genomic_DNA"/>
</dbReference>
<name>A0ACC1YF28_MELAZ</name>
<gene>
    <name evidence="1" type="ORF">OWV82_009260</name>
</gene>